<dbReference type="Proteomes" id="UP001519272">
    <property type="component" value="Unassembled WGS sequence"/>
</dbReference>
<evidence type="ECO:0000313" key="2">
    <source>
        <dbReference type="Proteomes" id="UP001519272"/>
    </source>
</evidence>
<protein>
    <recommendedName>
        <fullName evidence="3">LURP-one-related family protein</fullName>
    </recommendedName>
</protein>
<proteinExistence type="predicted"/>
<name>A0ABS4FXI5_9BACL</name>
<dbReference type="RefSeq" id="WP_210090871.1">
    <property type="nucleotide sequence ID" value="NZ_JAGGKG010000024.1"/>
</dbReference>
<accession>A0ABS4FXI5</accession>
<organism evidence="1 2">
    <name type="scientific">Paenibacillus turicensis</name>
    <dbReference type="NCBI Taxonomy" id="160487"/>
    <lineage>
        <taxon>Bacteria</taxon>
        <taxon>Bacillati</taxon>
        <taxon>Bacillota</taxon>
        <taxon>Bacilli</taxon>
        <taxon>Bacillales</taxon>
        <taxon>Paenibacillaceae</taxon>
        <taxon>Paenibacillus</taxon>
    </lineage>
</organism>
<dbReference type="InterPro" id="IPR007612">
    <property type="entry name" value="LOR"/>
</dbReference>
<dbReference type="SUPFAM" id="SSF54518">
    <property type="entry name" value="Tubby C-terminal domain-like"/>
    <property type="match status" value="1"/>
</dbReference>
<evidence type="ECO:0008006" key="3">
    <source>
        <dbReference type="Google" id="ProtNLM"/>
    </source>
</evidence>
<reference evidence="1 2" key="1">
    <citation type="submission" date="2021-03" db="EMBL/GenBank/DDBJ databases">
        <title>Genomic Encyclopedia of Type Strains, Phase IV (KMG-IV): sequencing the most valuable type-strain genomes for metagenomic binning, comparative biology and taxonomic classification.</title>
        <authorList>
            <person name="Goeker M."/>
        </authorList>
    </citation>
    <scope>NUCLEOTIDE SEQUENCE [LARGE SCALE GENOMIC DNA]</scope>
    <source>
        <strain evidence="1 2">DSM 14349</strain>
    </source>
</reference>
<evidence type="ECO:0000313" key="1">
    <source>
        <dbReference type="EMBL" id="MBP1907291.1"/>
    </source>
</evidence>
<dbReference type="InterPro" id="IPR025659">
    <property type="entry name" value="Tubby-like_C"/>
</dbReference>
<dbReference type="EMBL" id="JAGGKG010000024">
    <property type="protein sequence ID" value="MBP1907291.1"/>
    <property type="molecule type" value="Genomic_DNA"/>
</dbReference>
<keyword evidence="2" id="KW-1185">Reference proteome</keyword>
<sequence>MDARFTHTKYHIRRKVIALVGAKLHVFDENQNVIMYAQLKAFKLKEDIAIYTDENKSQELIRIKARNYIDFSATYDVIDSQSGETVGALKRKGMKSIFKDEWIILDNNDNERGLIKEDSRFKAFLRRFLSGLIPQTYYTFIGQQQVATYKRNMNPFVSKLDLDLSADTTLQFDRRLAMAAAILLCAVEGKQDS</sequence>
<dbReference type="Pfam" id="PF04525">
    <property type="entry name" value="LOR"/>
    <property type="match status" value="1"/>
</dbReference>
<comment type="caution">
    <text evidence="1">The sequence shown here is derived from an EMBL/GenBank/DDBJ whole genome shotgun (WGS) entry which is preliminary data.</text>
</comment>
<gene>
    <name evidence="1" type="ORF">J2Z32_003966</name>
</gene>